<organism evidence="1">
    <name type="scientific">marine sediment metagenome</name>
    <dbReference type="NCBI Taxonomy" id="412755"/>
    <lineage>
        <taxon>unclassified sequences</taxon>
        <taxon>metagenomes</taxon>
        <taxon>ecological metagenomes</taxon>
    </lineage>
</organism>
<comment type="caution">
    <text evidence="1">The sequence shown here is derived from an EMBL/GenBank/DDBJ whole genome shotgun (WGS) entry which is preliminary data.</text>
</comment>
<accession>A0A0F8W112</accession>
<gene>
    <name evidence="1" type="ORF">LCGC14_3126200</name>
</gene>
<feature type="non-terminal residue" evidence="1">
    <location>
        <position position="1"/>
    </location>
</feature>
<dbReference type="EMBL" id="LAZR01068082">
    <property type="protein sequence ID" value="KKK50318.1"/>
    <property type="molecule type" value="Genomic_DNA"/>
</dbReference>
<proteinExistence type="predicted"/>
<sequence>SSTTINNAITDNATLTVKFSSTNANKFVEFKFTNIKFPELNSTANLNEFITEGITGFPRGLTVEETQAA</sequence>
<evidence type="ECO:0000313" key="1">
    <source>
        <dbReference type="EMBL" id="KKK50318.1"/>
    </source>
</evidence>
<name>A0A0F8W112_9ZZZZ</name>
<dbReference type="AlphaFoldDB" id="A0A0F8W112"/>
<protein>
    <submittedName>
        <fullName evidence="1">Uncharacterized protein</fullName>
    </submittedName>
</protein>
<reference evidence="1" key="1">
    <citation type="journal article" date="2015" name="Nature">
        <title>Complex archaea that bridge the gap between prokaryotes and eukaryotes.</title>
        <authorList>
            <person name="Spang A."/>
            <person name="Saw J.H."/>
            <person name="Jorgensen S.L."/>
            <person name="Zaremba-Niedzwiedzka K."/>
            <person name="Martijn J."/>
            <person name="Lind A.E."/>
            <person name="van Eijk R."/>
            <person name="Schleper C."/>
            <person name="Guy L."/>
            <person name="Ettema T.J."/>
        </authorList>
    </citation>
    <scope>NUCLEOTIDE SEQUENCE</scope>
</reference>